<keyword evidence="7" id="KW-0446">Lipid-binding</keyword>
<dbReference type="PANTHER" id="PTHR31764:SF0">
    <property type="entry name" value="GENERATIVE CELL SPECIFIC-1_HAP2 DOMAIN-CONTAINING PROTEIN"/>
    <property type="match status" value="1"/>
</dbReference>
<evidence type="ECO:0000259" key="12">
    <source>
        <dbReference type="Pfam" id="PF10699"/>
    </source>
</evidence>
<dbReference type="InterPro" id="IPR018928">
    <property type="entry name" value="HAP2/GCS1_dom"/>
</dbReference>
<dbReference type="Proteomes" id="UP000596660">
    <property type="component" value="Unplaced"/>
</dbReference>
<keyword evidence="10" id="KW-0278">Fertilization</keyword>
<feature type="region of interest" description="Disordered" evidence="11">
    <location>
        <begin position="342"/>
        <end position="380"/>
    </location>
</feature>
<dbReference type="Gramene" id="AUR62000197-RA">
    <property type="protein sequence ID" value="AUR62000197-RA:cds"/>
    <property type="gene ID" value="AUR62000197"/>
</dbReference>
<dbReference type="GO" id="GO:0005886">
    <property type="term" value="C:plasma membrane"/>
    <property type="evidence" value="ECO:0007669"/>
    <property type="project" value="UniProtKB-SubCell"/>
</dbReference>
<feature type="compositionally biased region" description="Basic and acidic residues" evidence="11">
    <location>
        <begin position="428"/>
        <end position="448"/>
    </location>
</feature>
<evidence type="ECO:0000256" key="4">
    <source>
        <dbReference type="ARBA" id="ARBA00022692"/>
    </source>
</evidence>
<evidence type="ECO:0000313" key="14">
    <source>
        <dbReference type="Proteomes" id="UP000596660"/>
    </source>
</evidence>
<evidence type="ECO:0000313" key="13">
    <source>
        <dbReference type="EnsemblPlants" id="AUR62000197-RA:cds"/>
    </source>
</evidence>
<evidence type="ECO:0000256" key="10">
    <source>
        <dbReference type="ARBA" id="ARBA00023279"/>
    </source>
</evidence>
<evidence type="ECO:0000256" key="5">
    <source>
        <dbReference type="ARBA" id="ARBA00022729"/>
    </source>
</evidence>
<keyword evidence="5" id="KW-0732">Signal</keyword>
<evidence type="ECO:0000256" key="8">
    <source>
        <dbReference type="ARBA" id="ARBA00023136"/>
    </source>
</evidence>
<evidence type="ECO:0000256" key="9">
    <source>
        <dbReference type="ARBA" id="ARBA00023157"/>
    </source>
</evidence>
<evidence type="ECO:0000256" key="6">
    <source>
        <dbReference type="ARBA" id="ARBA00022989"/>
    </source>
</evidence>
<feature type="compositionally biased region" description="Basic residues" evidence="11">
    <location>
        <begin position="342"/>
        <end position="367"/>
    </location>
</feature>
<keyword evidence="6" id="KW-1133">Transmembrane helix</keyword>
<dbReference type="PANTHER" id="PTHR31764">
    <property type="entry name" value="PROTEIN HAPLESS 2"/>
    <property type="match status" value="1"/>
</dbReference>
<evidence type="ECO:0000256" key="3">
    <source>
        <dbReference type="ARBA" id="ARBA00022475"/>
    </source>
</evidence>
<comment type="similarity">
    <text evidence="2">Belongs to the HAP2/GCS1 family.</text>
</comment>
<dbReference type="InterPro" id="IPR040326">
    <property type="entry name" value="HAP2/GCS1"/>
</dbReference>
<dbReference type="EnsemblPlants" id="AUR62000197-RA">
    <property type="protein sequence ID" value="AUR62000197-RA:cds"/>
    <property type="gene ID" value="AUR62000197"/>
</dbReference>
<evidence type="ECO:0000256" key="7">
    <source>
        <dbReference type="ARBA" id="ARBA00023121"/>
    </source>
</evidence>
<sequence length="455" mass="53528">MSFALLKFFRKKLSLVPEQPLRFTLDGLECNKIGVGYEAFNGQPDFCTSPYWSCLHNQLWNFYEADQNRIARHQPPLYGVVGRFERINEHPGAGPRTFSFGISEAINTNLVIELAADDIEYVYQRIPGKILGVTVPTFEALAQYGTADIKTKNTGKVEASYSLTFKCSKGVTMMEEQFFIMKPEEVGNRSFKIYLTSDQASKYACSAILKDSEFNEVDRAECQFTTTATVLDNGTQGAPFQPPKSETAKLIWNYQRPMEQVLGWFIRLHHRKELQHLNAITINLDCNFFCWHLALVLLWLLHQKGLFDPLYDWWEDHCWEGTPRHKKIPRHRIQHDHHRIHHKRHRPHHHRAHHHHDVHQVKHRQRKNNNEQDHHHAAHRSSDYNQYLHHVHKDKHIHGKHRSCTGAIQHLDNQGDLIRQHRHRKGRRANERTSDFQIYDKEDIHEPYENEPSFL</sequence>
<evidence type="ECO:0000256" key="11">
    <source>
        <dbReference type="SAM" id="MobiDB-lite"/>
    </source>
</evidence>
<reference evidence="13" key="1">
    <citation type="journal article" date="2017" name="Nature">
        <title>The genome of Chenopodium quinoa.</title>
        <authorList>
            <person name="Jarvis D.E."/>
            <person name="Ho Y.S."/>
            <person name="Lightfoot D.J."/>
            <person name="Schmoeckel S.M."/>
            <person name="Li B."/>
            <person name="Borm T.J.A."/>
            <person name="Ohyanagi H."/>
            <person name="Mineta K."/>
            <person name="Michell C.T."/>
            <person name="Saber N."/>
            <person name="Kharbatia N.M."/>
            <person name="Rupper R.R."/>
            <person name="Sharp A.R."/>
            <person name="Dally N."/>
            <person name="Boughton B.A."/>
            <person name="Woo Y.H."/>
            <person name="Gao G."/>
            <person name="Schijlen E.G.W.M."/>
            <person name="Guo X."/>
            <person name="Momin A.A."/>
            <person name="Negrao S."/>
            <person name="Al-Babili S."/>
            <person name="Gehring C."/>
            <person name="Roessner U."/>
            <person name="Jung C."/>
            <person name="Murphy K."/>
            <person name="Arold S.T."/>
            <person name="Gojobori T."/>
            <person name="van der Linden C.G."/>
            <person name="van Loo E.N."/>
            <person name="Jellen E.N."/>
            <person name="Maughan P.J."/>
            <person name="Tester M."/>
        </authorList>
    </citation>
    <scope>NUCLEOTIDE SEQUENCE [LARGE SCALE GENOMIC DNA]</scope>
    <source>
        <strain evidence="13">cv. PI 614886</strain>
    </source>
</reference>
<evidence type="ECO:0000256" key="1">
    <source>
        <dbReference type="ARBA" id="ARBA00004251"/>
    </source>
</evidence>
<feature type="region of interest" description="Disordered" evidence="11">
    <location>
        <begin position="415"/>
        <end position="455"/>
    </location>
</feature>
<organism evidence="13 14">
    <name type="scientific">Chenopodium quinoa</name>
    <name type="common">Quinoa</name>
    <dbReference type="NCBI Taxonomy" id="63459"/>
    <lineage>
        <taxon>Eukaryota</taxon>
        <taxon>Viridiplantae</taxon>
        <taxon>Streptophyta</taxon>
        <taxon>Embryophyta</taxon>
        <taxon>Tracheophyta</taxon>
        <taxon>Spermatophyta</taxon>
        <taxon>Magnoliopsida</taxon>
        <taxon>eudicotyledons</taxon>
        <taxon>Gunneridae</taxon>
        <taxon>Pentapetalae</taxon>
        <taxon>Caryophyllales</taxon>
        <taxon>Chenopodiaceae</taxon>
        <taxon>Chenopodioideae</taxon>
        <taxon>Atripliceae</taxon>
        <taxon>Chenopodium</taxon>
    </lineage>
</organism>
<dbReference type="OMA" id="DIHEPYE"/>
<evidence type="ECO:0000256" key="2">
    <source>
        <dbReference type="ARBA" id="ARBA00010929"/>
    </source>
</evidence>
<accession>A0A803KME1</accession>
<keyword evidence="14" id="KW-1185">Reference proteome</keyword>
<protein>
    <recommendedName>
        <fullName evidence="12">Generative cell specific-1/HAP2 domain-containing protein</fullName>
    </recommendedName>
</protein>
<keyword evidence="3" id="KW-1003">Cell membrane</keyword>
<comment type="subcellular location">
    <subcellularLocation>
        <location evidence="1">Cell membrane</location>
        <topology evidence="1">Single-pass type I membrane protein</topology>
    </subcellularLocation>
</comment>
<dbReference type="GO" id="GO:0008289">
    <property type="term" value="F:lipid binding"/>
    <property type="evidence" value="ECO:0007669"/>
    <property type="project" value="UniProtKB-KW"/>
</dbReference>
<dbReference type="AlphaFoldDB" id="A0A803KME1"/>
<name>A0A803KME1_CHEQI</name>
<reference evidence="13" key="2">
    <citation type="submission" date="2021-03" db="UniProtKB">
        <authorList>
            <consortium name="EnsemblPlants"/>
        </authorList>
    </citation>
    <scope>IDENTIFICATION</scope>
</reference>
<feature type="domain" description="Generative cell specific-1/HAP2" evidence="12">
    <location>
        <begin position="15"/>
        <end position="248"/>
    </location>
</feature>
<keyword evidence="9" id="KW-1015">Disulfide bond</keyword>
<keyword evidence="8" id="KW-0472">Membrane</keyword>
<keyword evidence="4" id="KW-0812">Transmembrane</keyword>
<dbReference type="Pfam" id="PF10699">
    <property type="entry name" value="HAP2-GCS1"/>
    <property type="match status" value="1"/>
</dbReference>
<proteinExistence type="inferred from homology"/>